<organism evidence="1 2">
    <name type="scientific">Drosophila virilis</name>
    <name type="common">Fruit fly</name>
    <dbReference type="NCBI Taxonomy" id="7244"/>
    <lineage>
        <taxon>Eukaryota</taxon>
        <taxon>Metazoa</taxon>
        <taxon>Ecdysozoa</taxon>
        <taxon>Arthropoda</taxon>
        <taxon>Hexapoda</taxon>
        <taxon>Insecta</taxon>
        <taxon>Pterygota</taxon>
        <taxon>Neoptera</taxon>
        <taxon>Endopterygota</taxon>
        <taxon>Diptera</taxon>
        <taxon>Brachycera</taxon>
        <taxon>Muscomorpha</taxon>
        <taxon>Ephydroidea</taxon>
        <taxon>Drosophilidae</taxon>
        <taxon>Drosophila</taxon>
    </lineage>
</organism>
<evidence type="ECO:0000313" key="1">
    <source>
        <dbReference type="EMBL" id="KRF82682.1"/>
    </source>
</evidence>
<proteinExistence type="predicted"/>
<dbReference type="Proteomes" id="UP000008792">
    <property type="component" value="Unassembled WGS sequence"/>
</dbReference>
<reference evidence="1 2" key="1">
    <citation type="journal article" date="2007" name="Nature">
        <title>Evolution of genes and genomes on the Drosophila phylogeny.</title>
        <authorList>
            <consortium name="Drosophila 12 Genomes Consortium"/>
            <person name="Clark A.G."/>
            <person name="Eisen M.B."/>
            <person name="Smith D.R."/>
            <person name="Bergman C.M."/>
            <person name="Oliver B."/>
            <person name="Markow T.A."/>
            <person name="Kaufman T.C."/>
            <person name="Kellis M."/>
            <person name="Gelbart W."/>
            <person name="Iyer V.N."/>
            <person name="Pollard D.A."/>
            <person name="Sackton T.B."/>
            <person name="Larracuente A.M."/>
            <person name="Singh N.D."/>
            <person name="Abad J.P."/>
            <person name="Abt D.N."/>
            <person name="Adryan B."/>
            <person name="Aguade M."/>
            <person name="Akashi H."/>
            <person name="Anderson W.W."/>
            <person name="Aquadro C.F."/>
            <person name="Ardell D.H."/>
            <person name="Arguello R."/>
            <person name="Artieri C.G."/>
            <person name="Barbash D.A."/>
            <person name="Barker D."/>
            <person name="Barsanti P."/>
            <person name="Batterham P."/>
            <person name="Batzoglou S."/>
            <person name="Begun D."/>
            <person name="Bhutkar A."/>
            <person name="Blanco E."/>
            <person name="Bosak S.A."/>
            <person name="Bradley R.K."/>
            <person name="Brand A.D."/>
            <person name="Brent M.R."/>
            <person name="Brooks A.N."/>
            <person name="Brown R.H."/>
            <person name="Butlin R.K."/>
            <person name="Caggese C."/>
            <person name="Calvi B.R."/>
            <person name="Bernardo de Carvalho A."/>
            <person name="Caspi A."/>
            <person name="Castrezana S."/>
            <person name="Celniker S.E."/>
            <person name="Chang J.L."/>
            <person name="Chapple C."/>
            <person name="Chatterji S."/>
            <person name="Chinwalla A."/>
            <person name="Civetta A."/>
            <person name="Clifton S.W."/>
            <person name="Comeron J.M."/>
            <person name="Costello J.C."/>
            <person name="Coyne J.A."/>
            <person name="Daub J."/>
            <person name="David R.G."/>
            <person name="Delcher A.L."/>
            <person name="Delehaunty K."/>
            <person name="Do C.B."/>
            <person name="Ebling H."/>
            <person name="Edwards K."/>
            <person name="Eickbush T."/>
            <person name="Evans J.D."/>
            <person name="Filipski A."/>
            <person name="Findeiss S."/>
            <person name="Freyhult E."/>
            <person name="Fulton L."/>
            <person name="Fulton R."/>
            <person name="Garcia A.C."/>
            <person name="Gardiner A."/>
            <person name="Garfield D.A."/>
            <person name="Garvin B.E."/>
            <person name="Gibson G."/>
            <person name="Gilbert D."/>
            <person name="Gnerre S."/>
            <person name="Godfrey J."/>
            <person name="Good R."/>
            <person name="Gotea V."/>
            <person name="Gravely B."/>
            <person name="Greenberg A.J."/>
            <person name="Griffiths-Jones S."/>
            <person name="Gross S."/>
            <person name="Guigo R."/>
            <person name="Gustafson E.A."/>
            <person name="Haerty W."/>
            <person name="Hahn M.W."/>
            <person name="Halligan D.L."/>
            <person name="Halpern A.L."/>
            <person name="Halter G.M."/>
            <person name="Han M.V."/>
            <person name="Heger A."/>
            <person name="Hillier L."/>
            <person name="Hinrichs A.S."/>
            <person name="Holmes I."/>
            <person name="Hoskins R.A."/>
            <person name="Hubisz M.J."/>
            <person name="Hultmark D."/>
            <person name="Huntley M.A."/>
            <person name="Jaffe D.B."/>
            <person name="Jagadeeshan S."/>
            <person name="Jeck W.R."/>
            <person name="Johnson J."/>
            <person name="Jones C.D."/>
            <person name="Jordan W.C."/>
            <person name="Karpen G.H."/>
            <person name="Kataoka E."/>
            <person name="Keightley P.D."/>
            <person name="Kheradpour P."/>
            <person name="Kirkness E.F."/>
            <person name="Koerich L.B."/>
            <person name="Kristiansen K."/>
            <person name="Kudrna D."/>
            <person name="Kulathinal R.J."/>
            <person name="Kumar S."/>
            <person name="Kwok R."/>
            <person name="Lander E."/>
            <person name="Langley C.H."/>
            <person name="Lapoint R."/>
            <person name="Lazzaro B.P."/>
            <person name="Lee S.J."/>
            <person name="Levesque L."/>
            <person name="Li R."/>
            <person name="Lin C.F."/>
            <person name="Lin M.F."/>
            <person name="Lindblad-Toh K."/>
            <person name="Llopart A."/>
            <person name="Long M."/>
            <person name="Low L."/>
            <person name="Lozovsky E."/>
            <person name="Lu J."/>
            <person name="Luo M."/>
            <person name="Machado C.A."/>
            <person name="Makalowski W."/>
            <person name="Marzo M."/>
            <person name="Matsuda M."/>
            <person name="Matzkin L."/>
            <person name="McAllister B."/>
            <person name="McBride C.S."/>
            <person name="McKernan B."/>
            <person name="McKernan K."/>
            <person name="Mendez-Lago M."/>
            <person name="Minx P."/>
            <person name="Mollenhauer M.U."/>
            <person name="Montooth K."/>
            <person name="Mount S.M."/>
            <person name="Mu X."/>
            <person name="Myers E."/>
            <person name="Negre B."/>
            <person name="Newfeld S."/>
            <person name="Nielsen R."/>
            <person name="Noor M.A."/>
            <person name="O'Grady P."/>
            <person name="Pachter L."/>
            <person name="Papaceit M."/>
            <person name="Parisi M.J."/>
            <person name="Parisi M."/>
            <person name="Parts L."/>
            <person name="Pedersen J.S."/>
            <person name="Pesole G."/>
            <person name="Phillippy A.M."/>
            <person name="Ponting C.P."/>
            <person name="Pop M."/>
            <person name="Porcelli D."/>
            <person name="Powell J.R."/>
            <person name="Prohaska S."/>
            <person name="Pruitt K."/>
            <person name="Puig M."/>
            <person name="Quesneville H."/>
            <person name="Ram K.R."/>
            <person name="Rand D."/>
            <person name="Rasmussen M.D."/>
            <person name="Reed L.K."/>
            <person name="Reenan R."/>
            <person name="Reily A."/>
            <person name="Remington K.A."/>
            <person name="Rieger T.T."/>
            <person name="Ritchie M.G."/>
            <person name="Robin C."/>
            <person name="Rogers Y.H."/>
            <person name="Rohde C."/>
            <person name="Rozas J."/>
            <person name="Rubenfield M.J."/>
            <person name="Ruiz A."/>
            <person name="Russo S."/>
            <person name="Salzberg S.L."/>
            <person name="Sanchez-Gracia A."/>
            <person name="Saranga D.J."/>
            <person name="Sato H."/>
            <person name="Schaeffer S.W."/>
            <person name="Schatz M.C."/>
            <person name="Schlenke T."/>
            <person name="Schwartz R."/>
            <person name="Segarra C."/>
            <person name="Singh R.S."/>
            <person name="Sirot L."/>
            <person name="Sirota M."/>
            <person name="Sisneros N.B."/>
            <person name="Smith C.D."/>
            <person name="Smith T.F."/>
            <person name="Spieth J."/>
            <person name="Stage D.E."/>
            <person name="Stark A."/>
            <person name="Stephan W."/>
            <person name="Strausberg R.L."/>
            <person name="Strempel S."/>
            <person name="Sturgill D."/>
            <person name="Sutton G."/>
            <person name="Sutton G.G."/>
            <person name="Tao W."/>
            <person name="Teichmann S."/>
            <person name="Tobari Y.N."/>
            <person name="Tomimura Y."/>
            <person name="Tsolas J.M."/>
            <person name="Valente V.L."/>
            <person name="Venter E."/>
            <person name="Venter J.C."/>
            <person name="Vicario S."/>
            <person name="Vieira F.G."/>
            <person name="Vilella A.J."/>
            <person name="Villasante A."/>
            <person name="Walenz B."/>
            <person name="Wang J."/>
            <person name="Wasserman M."/>
            <person name="Watts T."/>
            <person name="Wilson D."/>
            <person name="Wilson R.K."/>
            <person name="Wing R.A."/>
            <person name="Wolfner M.F."/>
            <person name="Wong A."/>
            <person name="Wong G.K."/>
            <person name="Wu C.I."/>
            <person name="Wu G."/>
            <person name="Yamamoto D."/>
            <person name="Yang H.P."/>
            <person name="Yang S.P."/>
            <person name="Yorke J.A."/>
            <person name="Yoshida K."/>
            <person name="Zdobnov E."/>
            <person name="Zhang P."/>
            <person name="Zhang Y."/>
            <person name="Zimin A.V."/>
            <person name="Baldwin J."/>
            <person name="Abdouelleil A."/>
            <person name="Abdulkadir J."/>
            <person name="Abebe A."/>
            <person name="Abera B."/>
            <person name="Abreu J."/>
            <person name="Acer S.C."/>
            <person name="Aftuck L."/>
            <person name="Alexander A."/>
            <person name="An P."/>
            <person name="Anderson E."/>
            <person name="Anderson S."/>
            <person name="Arachi H."/>
            <person name="Azer M."/>
            <person name="Bachantsang P."/>
            <person name="Barry A."/>
            <person name="Bayul T."/>
            <person name="Berlin A."/>
            <person name="Bessette D."/>
            <person name="Bloom T."/>
            <person name="Blye J."/>
            <person name="Boguslavskiy L."/>
            <person name="Bonnet C."/>
            <person name="Boukhgalter B."/>
            <person name="Bourzgui I."/>
            <person name="Brown A."/>
            <person name="Cahill P."/>
            <person name="Channer S."/>
            <person name="Cheshatsang Y."/>
            <person name="Chuda L."/>
            <person name="Citroen M."/>
            <person name="Collymore A."/>
            <person name="Cooke P."/>
            <person name="Costello M."/>
            <person name="D'Aco K."/>
            <person name="Daza R."/>
            <person name="De Haan G."/>
            <person name="DeGray S."/>
            <person name="DeMaso C."/>
            <person name="Dhargay N."/>
            <person name="Dooley K."/>
            <person name="Dooley E."/>
            <person name="Doricent M."/>
            <person name="Dorje P."/>
            <person name="Dorjee K."/>
            <person name="Dupes A."/>
            <person name="Elong R."/>
            <person name="Falk J."/>
            <person name="Farina A."/>
            <person name="Faro S."/>
            <person name="Ferguson D."/>
            <person name="Fisher S."/>
            <person name="Foley C.D."/>
            <person name="Franke A."/>
            <person name="Friedrich D."/>
            <person name="Gadbois L."/>
            <person name="Gearin G."/>
            <person name="Gearin C.R."/>
            <person name="Giannoukos G."/>
            <person name="Goode T."/>
            <person name="Graham J."/>
            <person name="Grandbois E."/>
            <person name="Grewal S."/>
            <person name="Gyaltsen K."/>
            <person name="Hafez N."/>
            <person name="Hagos B."/>
            <person name="Hall J."/>
            <person name="Henson C."/>
            <person name="Hollinger A."/>
            <person name="Honan T."/>
            <person name="Huard M.D."/>
            <person name="Hughes L."/>
            <person name="Hurhula B."/>
            <person name="Husby M.E."/>
            <person name="Kamat A."/>
            <person name="Kanga B."/>
            <person name="Kashin S."/>
            <person name="Khazanovich D."/>
            <person name="Kisner P."/>
            <person name="Lance K."/>
            <person name="Lara M."/>
            <person name="Lee W."/>
            <person name="Lennon N."/>
            <person name="Letendre F."/>
            <person name="LeVine R."/>
            <person name="Lipovsky A."/>
            <person name="Liu X."/>
            <person name="Liu J."/>
            <person name="Liu S."/>
            <person name="Lokyitsang T."/>
            <person name="Lokyitsang Y."/>
            <person name="Lubonja R."/>
            <person name="Lui A."/>
            <person name="MacDonald P."/>
            <person name="Magnisalis V."/>
            <person name="Maru K."/>
            <person name="Matthews C."/>
            <person name="McCusker W."/>
            <person name="McDonough S."/>
            <person name="Mehta T."/>
            <person name="Meldrim J."/>
            <person name="Meneus L."/>
            <person name="Mihai O."/>
            <person name="Mihalev A."/>
            <person name="Mihova T."/>
            <person name="Mittelman R."/>
            <person name="Mlenga V."/>
            <person name="Montmayeur A."/>
            <person name="Mulrain L."/>
            <person name="Navidi A."/>
            <person name="Naylor J."/>
            <person name="Negash T."/>
            <person name="Nguyen T."/>
            <person name="Nguyen N."/>
            <person name="Nicol R."/>
            <person name="Norbu C."/>
            <person name="Norbu N."/>
            <person name="Novod N."/>
            <person name="O'Neill B."/>
            <person name="Osman S."/>
            <person name="Markiewicz E."/>
            <person name="Oyono O.L."/>
            <person name="Patti C."/>
            <person name="Phunkhang P."/>
            <person name="Pierre F."/>
            <person name="Priest M."/>
            <person name="Raghuraman S."/>
            <person name="Rege F."/>
            <person name="Reyes R."/>
            <person name="Rise C."/>
            <person name="Rogov P."/>
            <person name="Ross K."/>
            <person name="Ryan E."/>
            <person name="Settipalli S."/>
            <person name="Shea T."/>
            <person name="Sherpa N."/>
            <person name="Shi L."/>
            <person name="Shih D."/>
            <person name="Sparrow T."/>
            <person name="Spaulding J."/>
            <person name="Stalker J."/>
            <person name="Stange-Thomann N."/>
            <person name="Stavropoulos S."/>
            <person name="Stone C."/>
            <person name="Strader C."/>
            <person name="Tesfaye S."/>
            <person name="Thomson T."/>
            <person name="Thoulutsang Y."/>
            <person name="Thoulutsang D."/>
            <person name="Topham K."/>
            <person name="Topping I."/>
            <person name="Tsamla T."/>
            <person name="Vassiliev H."/>
            <person name="Vo A."/>
            <person name="Wangchuk T."/>
            <person name="Wangdi T."/>
            <person name="Weiand M."/>
            <person name="Wilkinson J."/>
            <person name="Wilson A."/>
            <person name="Yadav S."/>
            <person name="Young G."/>
            <person name="Yu Q."/>
            <person name="Zembek L."/>
            <person name="Zhong D."/>
            <person name="Zimmer A."/>
            <person name="Zwirko Z."/>
            <person name="Jaffe D.B."/>
            <person name="Alvarez P."/>
            <person name="Brockman W."/>
            <person name="Butler J."/>
            <person name="Chin C."/>
            <person name="Gnerre S."/>
            <person name="Grabherr M."/>
            <person name="Kleber M."/>
            <person name="Mauceli E."/>
            <person name="MacCallum I."/>
        </authorList>
    </citation>
    <scope>NUCLEOTIDE SEQUENCE [LARGE SCALE GENOMIC DNA]</scope>
    <source>
        <strain evidence="2">Tucson 15010-1051.87</strain>
    </source>
</reference>
<dbReference type="EMBL" id="CH940655">
    <property type="protein sequence ID" value="KRF82682.1"/>
    <property type="molecule type" value="Genomic_DNA"/>
</dbReference>
<gene>
    <name evidence="1" type="primary">Dvir\GJ26116</name>
    <name evidence="1" type="ORF">Dvir_GJ26116</name>
</gene>
<protein>
    <submittedName>
        <fullName evidence="1">Uncharacterized protein, isoform B</fullName>
    </submittedName>
</protein>
<sequence length="57" mass="6553">MRNGAAKLTGHVEMMTNPNKFKRNRASFRYVEKGLKNLVKGKHQRAKKKQDVTLIIA</sequence>
<dbReference type="AlphaFoldDB" id="A0A0Q9WE08"/>
<accession>A0A0Q9WE08</accession>
<evidence type="ECO:0000313" key="2">
    <source>
        <dbReference type="Proteomes" id="UP000008792"/>
    </source>
</evidence>
<keyword evidence="2" id="KW-1185">Reference proteome</keyword>
<dbReference type="InParanoid" id="A0A0Q9WE08"/>
<name>A0A0Q9WE08_DROVI</name>